<keyword evidence="2" id="KW-1133">Transmembrane helix</keyword>
<evidence type="ECO:0000256" key="1">
    <source>
        <dbReference type="SAM" id="MobiDB-lite"/>
    </source>
</evidence>
<keyword evidence="2" id="KW-0472">Membrane</keyword>
<dbReference type="AlphaFoldDB" id="A0A7C8K821"/>
<organism evidence="3 4">
    <name type="scientific">Orbilia oligospora</name>
    <name type="common">Nematode-trapping fungus</name>
    <name type="synonym">Arthrobotrys oligospora</name>
    <dbReference type="NCBI Taxonomy" id="2813651"/>
    <lineage>
        <taxon>Eukaryota</taxon>
        <taxon>Fungi</taxon>
        <taxon>Dikarya</taxon>
        <taxon>Ascomycota</taxon>
        <taxon>Pezizomycotina</taxon>
        <taxon>Orbiliomycetes</taxon>
        <taxon>Orbiliales</taxon>
        <taxon>Orbiliaceae</taxon>
        <taxon>Orbilia</taxon>
    </lineage>
</organism>
<keyword evidence="2" id="KW-0812">Transmembrane</keyword>
<evidence type="ECO:0008006" key="5">
    <source>
        <dbReference type="Google" id="ProtNLM"/>
    </source>
</evidence>
<proteinExistence type="predicted"/>
<evidence type="ECO:0000313" key="4">
    <source>
        <dbReference type="Proteomes" id="UP000479691"/>
    </source>
</evidence>
<evidence type="ECO:0000256" key="2">
    <source>
        <dbReference type="SAM" id="Phobius"/>
    </source>
</evidence>
<gene>
    <name evidence="3" type="ORF">TWF788_011572</name>
</gene>
<comment type="caution">
    <text evidence="3">The sequence shown here is derived from an EMBL/GenBank/DDBJ whole genome shotgun (WGS) entry which is preliminary data.</text>
</comment>
<reference evidence="3 4" key="1">
    <citation type="submission" date="2019-06" db="EMBL/GenBank/DDBJ databases">
        <authorList>
            <person name="Palmer J.M."/>
        </authorList>
    </citation>
    <scope>NUCLEOTIDE SEQUENCE [LARGE SCALE GENOMIC DNA]</scope>
    <source>
        <strain evidence="3 4">TWF788</strain>
    </source>
</reference>
<dbReference type="EMBL" id="JAABOE010000097">
    <property type="protein sequence ID" value="KAF3166731.1"/>
    <property type="molecule type" value="Genomic_DNA"/>
</dbReference>
<dbReference type="Proteomes" id="UP000479691">
    <property type="component" value="Unassembled WGS sequence"/>
</dbReference>
<feature type="compositionally biased region" description="Polar residues" evidence="1">
    <location>
        <begin position="217"/>
        <end position="228"/>
    </location>
</feature>
<evidence type="ECO:0000313" key="3">
    <source>
        <dbReference type="EMBL" id="KAF3166731.1"/>
    </source>
</evidence>
<name>A0A7C8K821_ORBOL</name>
<protein>
    <recommendedName>
        <fullName evidence="5">Mid2 domain-containing protein</fullName>
    </recommendedName>
</protein>
<sequence length="355" mass="37218">MSSTSTVTRNVLGPLTTTFTPDPSCTIPAIYCPRESLCVAWQAQTCISGIGAIDQSFCWPSWTAGASVLSTPDALNGFGLYSPGLVCPYGNTPACSTTFGGEGNFQFQFPITTGETAVGCCPSGYFCQQAPRGQTCVVTATSTTFDGVVCSDFARSPTEFIIPTSVTTTQVTGSARRTDVVIISTQTFFAPLFQLNWRSVDRPSSSRSNTGGSSVSQTQTDNQPLNTSDSDRGEEGGGGGLSTGAKAGIGAGVAVVALLLLGALVWFWKSRRKGDYGYGDVPVLPPPVPTGPAEFYTENKMPAEASADQIRRAGMASELPAGALQPGPGQLGQQTWELESRTAVHQLDSRPLNGY</sequence>
<feature type="region of interest" description="Disordered" evidence="1">
    <location>
        <begin position="201"/>
        <end position="241"/>
    </location>
</feature>
<feature type="transmembrane region" description="Helical" evidence="2">
    <location>
        <begin position="249"/>
        <end position="268"/>
    </location>
</feature>
<accession>A0A7C8K821</accession>
<feature type="compositionally biased region" description="Low complexity" evidence="1">
    <location>
        <begin position="205"/>
        <end position="216"/>
    </location>
</feature>